<reference evidence="4 6" key="2">
    <citation type="submission" date="2016-11" db="EMBL/GenBank/DDBJ databases">
        <title>Whole genomes of Flavobacteriaceae.</title>
        <authorList>
            <person name="Stine C."/>
            <person name="Li C."/>
            <person name="Tadesse D."/>
        </authorList>
    </citation>
    <scope>NUCLEOTIDE SEQUENCE [LARGE SCALE GENOMIC DNA]</scope>
    <source>
        <strain evidence="4 6">ATCC 51468</strain>
    </source>
</reference>
<evidence type="ECO:0000313" key="5">
    <source>
        <dbReference type="Proteomes" id="UP000032061"/>
    </source>
</evidence>
<feature type="repeat" description="TPR" evidence="1">
    <location>
        <begin position="231"/>
        <end position="264"/>
    </location>
</feature>
<evidence type="ECO:0000256" key="2">
    <source>
        <dbReference type="SAM" id="SignalP"/>
    </source>
</evidence>
<reference evidence="3 5" key="1">
    <citation type="submission" date="2015-01" db="EMBL/GenBank/DDBJ databases">
        <title>Genome of Flavobacterium hibernum DSM 12611.</title>
        <authorList>
            <person name="Stropko S.J."/>
            <person name="Pipes S.E."/>
            <person name="Newman J.D."/>
        </authorList>
    </citation>
    <scope>NUCLEOTIDE SEQUENCE [LARGE SCALE GENOMIC DNA]</scope>
    <source>
        <strain evidence="3 5">DSM 12611</strain>
    </source>
</reference>
<name>A0A0D0EJX0_9FLAO</name>
<evidence type="ECO:0000313" key="4">
    <source>
        <dbReference type="EMBL" id="OXA89353.1"/>
    </source>
</evidence>
<keyword evidence="1" id="KW-0802">TPR repeat</keyword>
<dbReference type="InterPro" id="IPR011990">
    <property type="entry name" value="TPR-like_helical_dom_sf"/>
</dbReference>
<dbReference type="OrthoDB" id="1149028at2"/>
<dbReference type="SMART" id="SM00028">
    <property type="entry name" value="TPR"/>
    <property type="match status" value="2"/>
</dbReference>
<feature type="chain" id="PRO_5002209272" evidence="2">
    <location>
        <begin position="21"/>
        <end position="354"/>
    </location>
</feature>
<dbReference type="Proteomes" id="UP000198302">
    <property type="component" value="Unassembled WGS sequence"/>
</dbReference>
<dbReference type="Proteomes" id="UP000032061">
    <property type="component" value="Unassembled WGS sequence"/>
</dbReference>
<dbReference type="AlphaFoldDB" id="A0A0D0EJX0"/>
<proteinExistence type="predicted"/>
<keyword evidence="6" id="KW-1185">Reference proteome</keyword>
<dbReference type="InterPro" id="IPR019734">
    <property type="entry name" value="TPR_rpt"/>
</dbReference>
<protein>
    <submittedName>
        <fullName evidence="3">Uncharacterized protein</fullName>
    </submittedName>
</protein>
<evidence type="ECO:0000256" key="1">
    <source>
        <dbReference type="PROSITE-ProRule" id="PRU00339"/>
    </source>
</evidence>
<gene>
    <name evidence="4" type="ORF">B0A73_07200</name>
    <name evidence="3" type="ORF">IW18_17380</name>
</gene>
<feature type="signal peptide" evidence="2">
    <location>
        <begin position="1"/>
        <end position="20"/>
    </location>
</feature>
<accession>A0A0D0EJX0</accession>
<dbReference type="EMBL" id="MUGX01000009">
    <property type="protein sequence ID" value="OXA89353.1"/>
    <property type="molecule type" value="Genomic_DNA"/>
</dbReference>
<keyword evidence="2" id="KW-0732">Signal</keyword>
<organism evidence="3 5">
    <name type="scientific">Flavobacterium hibernum</name>
    <dbReference type="NCBI Taxonomy" id="37752"/>
    <lineage>
        <taxon>Bacteria</taxon>
        <taxon>Pseudomonadati</taxon>
        <taxon>Bacteroidota</taxon>
        <taxon>Flavobacteriia</taxon>
        <taxon>Flavobacteriales</taxon>
        <taxon>Flavobacteriaceae</taxon>
        <taxon>Flavobacterium</taxon>
    </lineage>
</organism>
<dbReference type="SUPFAM" id="SSF48452">
    <property type="entry name" value="TPR-like"/>
    <property type="match status" value="1"/>
</dbReference>
<dbReference type="RefSeq" id="WP_041519249.1">
    <property type="nucleotide sequence ID" value="NZ_JPRK01000015.1"/>
</dbReference>
<dbReference type="PROSITE" id="PS50005">
    <property type="entry name" value="TPR"/>
    <property type="match status" value="1"/>
</dbReference>
<dbReference type="EMBL" id="JPRK01000015">
    <property type="protein sequence ID" value="KIO51420.1"/>
    <property type="molecule type" value="Genomic_DNA"/>
</dbReference>
<dbReference type="STRING" id="37752.IW18_17380"/>
<evidence type="ECO:0000313" key="3">
    <source>
        <dbReference type="EMBL" id="KIO51420.1"/>
    </source>
</evidence>
<comment type="caution">
    <text evidence="3">The sequence shown here is derived from an EMBL/GenBank/DDBJ whole genome shotgun (WGS) entry which is preliminary data.</text>
</comment>
<dbReference type="Gene3D" id="1.25.40.10">
    <property type="entry name" value="Tetratricopeptide repeat domain"/>
    <property type="match status" value="1"/>
</dbReference>
<sequence>MKNKLMVLSLLLLINIGAFAQKEEIKEAQSLYSKGKIQESLTILKKIEYLIVNAPDEVKSDFYFTKGNVYKELATKNIDAVTNFALASSAYQDILLYENDSRNYKYAFKANLALKEMKSTLIDGAYGDYKAGKFKESAGKSYEVYLIDKKDTLNLLNAAAASLAGKDFINGIKYYDELRKINYTGKGIIYYATNKKTKAEEVFISKSARESNVQAGFYEKPRNVSPPSKKEEVLVSLAFCYMERSDYANACKYYESDLQINPNCMDCYINLAYVKMQLRKELVNQMDLLGNSAKEMKEYDKLNAQKNEIVKSAIPYLKKALTIEPQNTDVKKSLLGVYRTLDMTNEYNALKNSM</sequence>
<evidence type="ECO:0000313" key="6">
    <source>
        <dbReference type="Proteomes" id="UP000198302"/>
    </source>
</evidence>